<keyword evidence="8" id="KW-1185">Reference proteome</keyword>
<evidence type="ECO:0000256" key="3">
    <source>
        <dbReference type="ARBA" id="ARBA00022989"/>
    </source>
</evidence>
<keyword evidence="3 5" id="KW-1133">Transmembrane helix</keyword>
<evidence type="ECO:0000256" key="4">
    <source>
        <dbReference type="ARBA" id="ARBA00023136"/>
    </source>
</evidence>
<proteinExistence type="predicted"/>
<dbReference type="GO" id="GO:0030416">
    <property type="term" value="P:methylamine metabolic process"/>
    <property type="evidence" value="ECO:0007669"/>
    <property type="project" value="InterPro"/>
</dbReference>
<dbReference type="GO" id="GO:0016020">
    <property type="term" value="C:membrane"/>
    <property type="evidence" value="ECO:0007669"/>
    <property type="project" value="UniProtKB-SubCell"/>
</dbReference>
<keyword evidence="4 5" id="KW-0472">Membrane</keyword>
<evidence type="ECO:0000256" key="2">
    <source>
        <dbReference type="ARBA" id="ARBA00022692"/>
    </source>
</evidence>
<feature type="transmembrane region" description="Helical" evidence="5">
    <location>
        <begin position="151"/>
        <end position="170"/>
    </location>
</feature>
<sequence length="363" mass="41335">MQNKITQIARFLVGIVFIFSGLVKLNDPIGFGFKLEEYFSSGVLNLPFLEPYALLIAIFVVILEVLLGVALIIGYAKTVTKWTLVLMMIFFTFLTFYSAYFNKVTDCGCFGDAIPLTPWQSFYKDIILSFLIMIIFFNSRYIKPLFAKASLKWIVFVATILCFYLGYHVLINLPVVDFRAYKTGVNIQEDMSIPEGAQEPVTLFQWEFIVDGEKKIYETNGAYPEVDGEFVNVTTEIIDEGYVPPIQDFTLMKNGEDKTKELLNEEKLLMIPAYNLSRSENQAWPAIKKVIEKAKAENYRIIGVSASGSESISELEKNHEIDLDFYVCDETTIKAIVRSNPGIVVIKNGVIQQKLHWQNADEF</sequence>
<dbReference type="NCBIfam" id="NF045576">
    <property type="entry name" value="BT_3928_fam"/>
    <property type="match status" value="1"/>
</dbReference>
<evidence type="ECO:0000259" key="6">
    <source>
        <dbReference type="Pfam" id="PF07291"/>
    </source>
</evidence>
<dbReference type="STRING" id="908615.SAMN05421540_10432"/>
<dbReference type="EMBL" id="FNQF01000004">
    <property type="protein sequence ID" value="SEA21376.1"/>
    <property type="molecule type" value="Genomic_DNA"/>
</dbReference>
<organism evidence="7 8">
    <name type="scientific">Psychroflexus halocasei</name>
    <dbReference type="NCBI Taxonomy" id="908615"/>
    <lineage>
        <taxon>Bacteria</taxon>
        <taxon>Pseudomonadati</taxon>
        <taxon>Bacteroidota</taxon>
        <taxon>Flavobacteriia</taxon>
        <taxon>Flavobacteriales</taxon>
        <taxon>Flavobacteriaceae</taxon>
        <taxon>Psychroflexus</taxon>
    </lineage>
</organism>
<accession>A0A1H3ZC87</accession>
<dbReference type="RefSeq" id="WP_093241267.1">
    <property type="nucleotide sequence ID" value="NZ_FNQF01000004.1"/>
</dbReference>
<name>A0A1H3ZC87_9FLAO</name>
<evidence type="ECO:0000256" key="5">
    <source>
        <dbReference type="SAM" id="Phobius"/>
    </source>
</evidence>
<feature type="transmembrane region" description="Helical" evidence="5">
    <location>
        <begin position="12"/>
        <end position="33"/>
    </location>
</feature>
<dbReference type="Proteomes" id="UP000198820">
    <property type="component" value="Unassembled WGS sequence"/>
</dbReference>
<keyword evidence="2 5" id="KW-0812">Transmembrane</keyword>
<gene>
    <name evidence="7" type="ORF">SAMN05421540_10432</name>
</gene>
<evidence type="ECO:0000313" key="7">
    <source>
        <dbReference type="EMBL" id="SEA21376.1"/>
    </source>
</evidence>
<feature type="transmembrane region" description="Helical" evidence="5">
    <location>
        <begin position="121"/>
        <end position="139"/>
    </location>
</feature>
<evidence type="ECO:0000313" key="8">
    <source>
        <dbReference type="Proteomes" id="UP000198820"/>
    </source>
</evidence>
<dbReference type="InterPro" id="IPR009908">
    <property type="entry name" value="Methylamine_util_MauE"/>
</dbReference>
<comment type="subcellular location">
    <subcellularLocation>
        <location evidence="1">Membrane</location>
        <topology evidence="1">Multi-pass membrane protein</topology>
    </subcellularLocation>
</comment>
<reference evidence="7 8" key="1">
    <citation type="submission" date="2016-10" db="EMBL/GenBank/DDBJ databases">
        <authorList>
            <person name="de Groot N.N."/>
        </authorList>
    </citation>
    <scope>NUCLEOTIDE SEQUENCE [LARGE SCALE GENOMIC DNA]</scope>
    <source>
        <strain evidence="7 8">DSM 23581</strain>
    </source>
</reference>
<feature type="transmembrane region" description="Helical" evidence="5">
    <location>
        <begin position="82"/>
        <end position="101"/>
    </location>
</feature>
<evidence type="ECO:0000256" key="1">
    <source>
        <dbReference type="ARBA" id="ARBA00004141"/>
    </source>
</evidence>
<feature type="domain" description="Methylamine utilisation protein MauE" evidence="6">
    <location>
        <begin position="3"/>
        <end position="136"/>
    </location>
</feature>
<protein>
    <submittedName>
        <fullName evidence="7">DoxX protein</fullName>
    </submittedName>
</protein>
<dbReference type="AlphaFoldDB" id="A0A1H3ZC87"/>
<feature type="transmembrane region" description="Helical" evidence="5">
    <location>
        <begin position="53"/>
        <end position="75"/>
    </location>
</feature>
<dbReference type="Pfam" id="PF07291">
    <property type="entry name" value="MauE"/>
    <property type="match status" value="1"/>
</dbReference>